<dbReference type="InterPro" id="IPR009057">
    <property type="entry name" value="Homeodomain-like_sf"/>
</dbReference>
<dbReference type="InterPro" id="IPR001647">
    <property type="entry name" value="HTH_TetR"/>
</dbReference>
<dbReference type="Proteomes" id="UP000035065">
    <property type="component" value="Unassembled WGS sequence"/>
</dbReference>
<dbReference type="STRING" id="644548.SCNU_03252"/>
<accession>F1YFV8</accession>
<dbReference type="OrthoDB" id="5242485at2"/>
<feature type="DNA-binding region" description="H-T-H motif" evidence="2">
    <location>
        <begin position="33"/>
        <end position="52"/>
    </location>
</feature>
<dbReference type="PANTHER" id="PTHR30055">
    <property type="entry name" value="HTH-TYPE TRANSCRIPTIONAL REGULATOR RUTR"/>
    <property type="match status" value="1"/>
</dbReference>
<evidence type="ECO:0000313" key="5">
    <source>
        <dbReference type="Proteomes" id="UP000035065"/>
    </source>
</evidence>
<keyword evidence="1 2" id="KW-0238">DNA-binding</keyword>
<dbReference type="Pfam" id="PF00440">
    <property type="entry name" value="TetR_N"/>
    <property type="match status" value="1"/>
</dbReference>
<gene>
    <name evidence="4" type="ORF">SCNU_03252</name>
</gene>
<evidence type="ECO:0000259" key="3">
    <source>
        <dbReference type="PROSITE" id="PS50977"/>
    </source>
</evidence>
<dbReference type="GO" id="GO:0003700">
    <property type="term" value="F:DNA-binding transcription factor activity"/>
    <property type="evidence" value="ECO:0007669"/>
    <property type="project" value="TreeGrafter"/>
</dbReference>
<evidence type="ECO:0000256" key="1">
    <source>
        <dbReference type="ARBA" id="ARBA00023125"/>
    </source>
</evidence>
<dbReference type="PROSITE" id="PS50977">
    <property type="entry name" value="HTH_TETR_2"/>
    <property type="match status" value="1"/>
</dbReference>
<dbReference type="eggNOG" id="COG1309">
    <property type="taxonomic scope" value="Bacteria"/>
</dbReference>
<evidence type="ECO:0000256" key="2">
    <source>
        <dbReference type="PROSITE-ProRule" id="PRU00335"/>
    </source>
</evidence>
<dbReference type="AlphaFoldDB" id="F1YFV8"/>
<sequence length="199" mass="21791">MASTTALDGTTVRGRLLEAMLVCLDERGYRATTIADIVRAARTSKRSFYEQFTDKQECYLELLGSVNHELLAAIEAAVDQGAPWREQVRQAVHAYIAVCESHPSITRSWIRELPALGDVARAVQLASLESFTELMARLTSTEQFRAARIEPIARETAVIIWGGIRELAASTLEDGRPLRTLEESAVAACLALTAAGRST</sequence>
<protein>
    <submittedName>
        <fullName evidence="4">Regulatory protein TetR</fullName>
    </submittedName>
</protein>
<keyword evidence="5" id="KW-1185">Reference proteome</keyword>
<proteinExistence type="predicted"/>
<dbReference type="EMBL" id="AEUD01000002">
    <property type="protein sequence ID" value="EGD56535.1"/>
    <property type="molecule type" value="Genomic_DNA"/>
</dbReference>
<dbReference type="Gene3D" id="1.10.357.10">
    <property type="entry name" value="Tetracycline Repressor, domain 2"/>
    <property type="match status" value="1"/>
</dbReference>
<dbReference type="PANTHER" id="PTHR30055:SF187">
    <property type="entry name" value="TRANSCRIPTIONAL REGULATORY PROTEIN"/>
    <property type="match status" value="1"/>
</dbReference>
<reference evidence="4 5" key="1">
    <citation type="journal article" date="2011" name="J. Bacteriol.">
        <title>Draft Genome Sequence of Gordonia neofelifaecis NRRL B-59395, a Cholesterol-Degrading Actinomycete.</title>
        <authorList>
            <person name="Ge F."/>
            <person name="Li W."/>
            <person name="Chen G."/>
            <person name="Liu Y."/>
            <person name="Zhang G."/>
            <person name="Yong B."/>
            <person name="Wang Q."/>
            <person name="Wang N."/>
            <person name="Huang Z."/>
            <person name="Li W."/>
            <person name="Wang J."/>
            <person name="Wu C."/>
            <person name="Xie Q."/>
            <person name="Liu G."/>
        </authorList>
    </citation>
    <scope>NUCLEOTIDE SEQUENCE [LARGE SCALE GENOMIC DNA]</scope>
    <source>
        <strain evidence="4 5">NRRL B-59395</strain>
    </source>
</reference>
<organism evidence="4 5">
    <name type="scientific">Gordonia neofelifaecis NRRL B-59395</name>
    <dbReference type="NCBI Taxonomy" id="644548"/>
    <lineage>
        <taxon>Bacteria</taxon>
        <taxon>Bacillati</taxon>
        <taxon>Actinomycetota</taxon>
        <taxon>Actinomycetes</taxon>
        <taxon>Mycobacteriales</taxon>
        <taxon>Gordoniaceae</taxon>
        <taxon>Gordonia</taxon>
    </lineage>
</organism>
<dbReference type="InterPro" id="IPR050109">
    <property type="entry name" value="HTH-type_TetR-like_transc_reg"/>
</dbReference>
<dbReference type="GO" id="GO:0000976">
    <property type="term" value="F:transcription cis-regulatory region binding"/>
    <property type="evidence" value="ECO:0007669"/>
    <property type="project" value="TreeGrafter"/>
</dbReference>
<comment type="caution">
    <text evidence="4">The sequence shown here is derived from an EMBL/GenBank/DDBJ whole genome shotgun (WGS) entry which is preliminary data.</text>
</comment>
<name>F1YFV8_9ACTN</name>
<feature type="domain" description="HTH tetR-type" evidence="3">
    <location>
        <begin position="10"/>
        <end position="70"/>
    </location>
</feature>
<evidence type="ECO:0000313" key="4">
    <source>
        <dbReference type="EMBL" id="EGD56535.1"/>
    </source>
</evidence>
<dbReference type="SUPFAM" id="SSF46689">
    <property type="entry name" value="Homeodomain-like"/>
    <property type="match status" value="1"/>
</dbReference>
<dbReference type="RefSeq" id="WP_009677919.1">
    <property type="nucleotide sequence ID" value="NZ_AEUD01000002.1"/>
</dbReference>